<evidence type="ECO:0000256" key="1">
    <source>
        <dbReference type="ARBA" id="ARBA00022741"/>
    </source>
</evidence>
<keyword evidence="1" id="KW-0547">Nucleotide-binding</keyword>
<evidence type="ECO:0000313" key="3">
    <source>
        <dbReference type="EMBL" id="KAF9752319.1"/>
    </source>
</evidence>
<evidence type="ECO:0000256" key="2">
    <source>
        <dbReference type="ARBA" id="ARBA00022840"/>
    </source>
</evidence>
<dbReference type="GO" id="GO:0005634">
    <property type="term" value="C:nucleus"/>
    <property type="evidence" value="ECO:0007669"/>
    <property type="project" value="TreeGrafter"/>
</dbReference>
<gene>
    <name evidence="3" type="ORF">IM811_014113</name>
</gene>
<reference evidence="3" key="1">
    <citation type="submission" date="2020-10" db="EMBL/GenBank/DDBJ databases">
        <title>High-Quality Genome Resource of Clonostachys rosea strain S41 by Oxford Nanopore Long-Read Sequencing.</title>
        <authorList>
            <person name="Wang H."/>
        </authorList>
    </citation>
    <scope>NUCLEOTIDE SEQUENCE</scope>
    <source>
        <strain evidence="3">S41</strain>
    </source>
</reference>
<dbReference type="Proteomes" id="UP000616885">
    <property type="component" value="Unassembled WGS sequence"/>
</dbReference>
<protein>
    <recommendedName>
        <fullName evidence="5">ATPase dynein-related AAA domain-containing protein</fullName>
    </recommendedName>
</protein>
<comment type="caution">
    <text evidence="3">The sequence shown here is derived from an EMBL/GenBank/DDBJ whole genome shotgun (WGS) entry which is preliminary data.</text>
</comment>
<name>A0A8H7TPR7_BIOOC</name>
<proteinExistence type="predicted"/>
<evidence type="ECO:0008006" key="5">
    <source>
        <dbReference type="Google" id="ProtNLM"/>
    </source>
</evidence>
<dbReference type="GO" id="GO:0030687">
    <property type="term" value="C:preribosome, large subunit precursor"/>
    <property type="evidence" value="ECO:0007669"/>
    <property type="project" value="TreeGrafter"/>
</dbReference>
<dbReference type="GO" id="GO:0005524">
    <property type="term" value="F:ATP binding"/>
    <property type="evidence" value="ECO:0007669"/>
    <property type="project" value="UniProtKB-KW"/>
</dbReference>
<organism evidence="3 4">
    <name type="scientific">Bionectria ochroleuca</name>
    <name type="common">Gliocladium roseum</name>
    <dbReference type="NCBI Taxonomy" id="29856"/>
    <lineage>
        <taxon>Eukaryota</taxon>
        <taxon>Fungi</taxon>
        <taxon>Dikarya</taxon>
        <taxon>Ascomycota</taxon>
        <taxon>Pezizomycotina</taxon>
        <taxon>Sordariomycetes</taxon>
        <taxon>Hypocreomycetidae</taxon>
        <taxon>Hypocreales</taxon>
        <taxon>Bionectriaceae</taxon>
        <taxon>Clonostachys</taxon>
    </lineage>
</organism>
<dbReference type="GO" id="GO:0000027">
    <property type="term" value="P:ribosomal large subunit assembly"/>
    <property type="evidence" value="ECO:0007669"/>
    <property type="project" value="TreeGrafter"/>
</dbReference>
<keyword evidence="2" id="KW-0067">ATP-binding</keyword>
<dbReference type="PANTHER" id="PTHR48103">
    <property type="entry name" value="MIDASIN-RELATED"/>
    <property type="match status" value="1"/>
</dbReference>
<dbReference type="EMBL" id="JADCTT010000005">
    <property type="protein sequence ID" value="KAF9752319.1"/>
    <property type="molecule type" value="Genomic_DNA"/>
</dbReference>
<sequence>MCNASVLDRLNSLLEPNGFLSINEHCEPNGEPRIIKPHPDFRIFLTVDPRYGELSRAMRNRAVEIFITTAPPSVSPFFEKISRVESSIQGFSSFQNLSQVQTFEQAPNQLTQISIDHLAMEELALLQRFAADSKNSTIQQFLGFLQSPYGSASVDAISSVYRALPEGLSFLQHVQPIHPLSSFIATTTTVDQEHFRWLGARYEFAQDIHQLATDIESRGRRAQGLKLGA</sequence>
<accession>A0A8H7TPR7</accession>
<dbReference type="PANTHER" id="PTHR48103:SF2">
    <property type="entry name" value="MIDASIN"/>
    <property type="match status" value="1"/>
</dbReference>
<evidence type="ECO:0000313" key="4">
    <source>
        <dbReference type="Proteomes" id="UP000616885"/>
    </source>
</evidence>
<dbReference type="AlphaFoldDB" id="A0A8H7TPR7"/>
<dbReference type="GO" id="GO:0000055">
    <property type="term" value="P:ribosomal large subunit export from nucleus"/>
    <property type="evidence" value="ECO:0007669"/>
    <property type="project" value="TreeGrafter"/>
</dbReference>